<dbReference type="Pfam" id="PF13237">
    <property type="entry name" value="Fer4_10"/>
    <property type="match status" value="1"/>
</dbReference>
<comment type="similarity">
    <text evidence="1">Belongs to the complex I 51 kDa subunit family.</text>
</comment>
<organism evidence="7 8">
    <name type="scientific">Candidatus Mcinerneyibacterium aminivorans</name>
    <dbReference type="NCBI Taxonomy" id="2703815"/>
    <lineage>
        <taxon>Bacteria</taxon>
        <taxon>Candidatus Macinerneyibacteriota</taxon>
        <taxon>Candidatus Mcinerneyibacteria</taxon>
        <taxon>Candidatus Mcinerneyibacteriales</taxon>
        <taxon>Candidatus Mcinerneyibacteriaceae</taxon>
        <taxon>Candidatus Mcinerneyibacterium</taxon>
    </lineage>
</organism>
<keyword evidence="2" id="KW-0004">4Fe-4S</keyword>
<evidence type="ECO:0000256" key="1">
    <source>
        <dbReference type="ARBA" id="ARBA00007523"/>
    </source>
</evidence>
<dbReference type="SUPFAM" id="SSF142019">
    <property type="entry name" value="Nqo1 FMN-binding domain-like"/>
    <property type="match status" value="1"/>
</dbReference>
<dbReference type="PROSITE" id="PS51379">
    <property type="entry name" value="4FE4S_FER_2"/>
    <property type="match status" value="2"/>
</dbReference>
<protein>
    <submittedName>
        <fullName evidence="7">4Fe-4S dicluster domain-containing protein</fullName>
    </submittedName>
</protein>
<dbReference type="Gene3D" id="6.10.250.1450">
    <property type="match status" value="1"/>
</dbReference>
<dbReference type="InterPro" id="IPR017896">
    <property type="entry name" value="4Fe4S_Fe-S-bd"/>
</dbReference>
<comment type="caution">
    <text evidence="7">The sequence shown here is derived from an EMBL/GenBank/DDBJ whole genome shotgun (WGS) entry which is preliminary data.</text>
</comment>
<dbReference type="Pfam" id="PF01512">
    <property type="entry name" value="Complex1_51K"/>
    <property type="match status" value="1"/>
</dbReference>
<proteinExistence type="inferred from homology"/>
<evidence type="ECO:0000313" key="7">
    <source>
        <dbReference type="EMBL" id="TYB30849.1"/>
    </source>
</evidence>
<dbReference type="EMBL" id="VSIX01000068">
    <property type="protein sequence ID" value="TYB30849.1"/>
    <property type="molecule type" value="Genomic_DNA"/>
</dbReference>
<feature type="domain" description="4Fe-4S ferredoxin-type" evidence="6">
    <location>
        <begin position="580"/>
        <end position="609"/>
    </location>
</feature>
<dbReference type="SUPFAM" id="SSF52833">
    <property type="entry name" value="Thioredoxin-like"/>
    <property type="match status" value="1"/>
</dbReference>
<dbReference type="FunFam" id="1.20.1440.230:FF:000001">
    <property type="entry name" value="Mitochondrial NADH dehydrogenase flavoprotein 1"/>
    <property type="match status" value="1"/>
</dbReference>
<sequence>MERRSNMCIDFDKIKNDFSSKEKNIQKRIIICAGTGCVANGSLEVYEEFVKILEDKNMDVVVDLHKENDENKKGYHVSKSGCQGFCQMGPLVAIEPEGILYVKIKPEDVKDIVEKTIKNNEIINEYLYTDPKTEKFCETKEEIPFYREQKRYVLKECGVIDPSDIKEYIYRGGYESAKKVYTEYSPKEVCEEISRAGLRGRGGGGFPTGKKWEFTRVKESKKKYIICNGDEGDPGAFMDRSIMEGNPHSVIEGMMIAAKAVGADKGYIYVRTEYPLAVKRIKKAIKDAEEMNILGDNIFGTDESYHLEVMEGAGAFVCGEETALMSSIEGKRGMPMPKPPYPADKGLWEKPTVINNVETLATVPLIIRDGSTEFKKIGTENSPGTKVFALTGNVPNTGLIEVPFGTTIREIIYDIGGGVLNKDGKIDNDSFKAVQIGGPSGGCLTEEELDIEMDFDKLVDIGAMVGSGGLVVIGKNTCIVQVAQFFMQFTQNESCGKCVPCREGTKQLLALLNEIIDGKGNAETLDELERLSKVITNSSLCGLGKTAPSPVLSTLKNFRAEYEAHVIQDKCIAGECEALLTPEIDPEKCRGCTLCSKVCPVDAIEGEPKKVHTIDEEKCIKCGSCAEKCNFEAIKGV</sequence>
<dbReference type="InterPro" id="IPR037225">
    <property type="entry name" value="Nuo51_FMN-bd_sf"/>
</dbReference>
<gene>
    <name evidence="7" type="ORF">FXF47_07165</name>
</gene>
<dbReference type="FunFam" id="3.30.70.20:FF:000054">
    <property type="entry name" value="NADP-reducing hydrogenase subunit HndC"/>
    <property type="match status" value="1"/>
</dbReference>
<evidence type="ECO:0000256" key="3">
    <source>
        <dbReference type="ARBA" id="ARBA00022723"/>
    </source>
</evidence>
<evidence type="ECO:0000259" key="6">
    <source>
        <dbReference type="PROSITE" id="PS51379"/>
    </source>
</evidence>
<dbReference type="InterPro" id="IPR019575">
    <property type="entry name" value="Nuop51_4Fe4S-bd"/>
</dbReference>
<accession>A0A5D0MJV7</accession>
<dbReference type="GO" id="GO:0008137">
    <property type="term" value="F:NADH dehydrogenase (ubiquinone) activity"/>
    <property type="evidence" value="ECO:0007669"/>
    <property type="project" value="InterPro"/>
</dbReference>
<dbReference type="Gene3D" id="3.10.20.600">
    <property type="match status" value="1"/>
</dbReference>
<dbReference type="PROSITE" id="PS00645">
    <property type="entry name" value="COMPLEX1_51K_2"/>
    <property type="match status" value="1"/>
</dbReference>
<keyword evidence="3" id="KW-0479">Metal-binding</keyword>
<evidence type="ECO:0000313" key="8">
    <source>
        <dbReference type="Proteomes" id="UP000324143"/>
    </source>
</evidence>
<dbReference type="PANTHER" id="PTHR43578:SF3">
    <property type="entry name" value="NADH-QUINONE OXIDOREDUCTASE SUBUNIT F"/>
    <property type="match status" value="1"/>
</dbReference>
<dbReference type="CDD" id="cd02980">
    <property type="entry name" value="TRX_Fd_family"/>
    <property type="match status" value="1"/>
</dbReference>
<dbReference type="InterPro" id="IPR017900">
    <property type="entry name" value="4Fe4S_Fe_S_CS"/>
</dbReference>
<dbReference type="GO" id="GO:0051539">
    <property type="term" value="F:4 iron, 4 sulfur cluster binding"/>
    <property type="evidence" value="ECO:0007669"/>
    <property type="project" value="UniProtKB-KW"/>
</dbReference>
<dbReference type="GO" id="GO:0046872">
    <property type="term" value="F:metal ion binding"/>
    <property type="evidence" value="ECO:0007669"/>
    <property type="project" value="UniProtKB-KW"/>
</dbReference>
<dbReference type="InterPro" id="IPR011538">
    <property type="entry name" value="Nuo51_FMN-bd"/>
</dbReference>
<dbReference type="SUPFAM" id="SSF142984">
    <property type="entry name" value="Nqo1 middle domain-like"/>
    <property type="match status" value="1"/>
</dbReference>
<name>A0A5D0MJV7_9BACT</name>
<evidence type="ECO:0000256" key="5">
    <source>
        <dbReference type="ARBA" id="ARBA00023014"/>
    </source>
</evidence>
<keyword evidence="4" id="KW-0408">Iron</keyword>
<dbReference type="GO" id="GO:0010181">
    <property type="term" value="F:FMN binding"/>
    <property type="evidence" value="ECO:0007669"/>
    <property type="project" value="InterPro"/>
</dbReference>
<dbReference type="InterPro" id="IPR001949">
    <property type="entry name" value="NADH-UbQ_OxRdtase_51kDa_CS"/>
</dbReference>
<dbReference type="FunFam" id="3.40.50.11540:FF:000001">
    <property type="entry name" value="NADH dehydrogenase [ubiquinone] flavoprotein 1, mitochondrial"/>
    <property type="match status" value="1"/>
</dbReference>
<dbReference type="SMART" id="SM00928">
    <property type="entry name" value="NADH_4Fe-4S"/>
    <property type="match status" value="1"/>
</dbReference>
<evidence type="ECO:0000256" key="4">
    <source>
        <dbReference type="ARBA" id="ARBA00023004"/>
    </source>
</evidence>
<evidence type="ECO:0000256" key="2">
    <source>
        <dbReference type="ARBA" id="ARBA00022485"/>
    </source>
</evidence>
<dbReference type="AlphaFoldDB" id="A0A5D0MJV7"/>
<dbReference type="Gene3D" id="3.40.50.11540">
    <property type="entry name" value="NADH-ubiquinone oxidoreductase 51kDa subunit"/>
    <property type="match status" value="1"/>
</dbReference>
<dbReference type="Pfam" id="PF01257">
    <property type="entry name" value="2Fe-2S_thioredx"/>
    <property type="match status" value="1"/>
</dbReference>
<dbReference type="Gene3D" id="3.30.70.20">
    <property type="match status" value="1"/>
</dbReference>
<dbReference type="PANTHER" id="PTHR43578">
    <property type="entry name" value="NADH-QUINONE OXIDOREDUCTASE SUBUNIT F"/>
    <property type="match status" value="1"/>
</dbReference>
<dbReference type="InterPro" id="IPR037207">
    <property type="entry name" value="Nuop51_4Fe4S-bd_sf"/>
</dbReference>
<dbReference type="Gene3D" id="1.20.1440.230">
    <property type="entry name" value="NADH-ubiquinone oxidoreductase 51kDa subunit, iron-sulphur binding domain"/>
    <property type="match status" value="1"/>
</dbReference>
<dbReference type="PROSITE" id="PS00198">
    <property type="entry name" value="4FE4S_FER_1"/>
    <property type="match status" value="1"/>
</dbReference>
<dbReference type="SUPFAM" id="SSF140490">
    <property type="entry name" value="Nqo1C-terminal domain-like"/>
    <property type="match status" value="1"/>
</dbReference>
<dbReference type="Proteomes" id="UP000324143">
    <property type="component" value="Unassembled WGS sequence"/>
</dbReference>
<feature type="domain" description="4Fe-4S ferredoxin-type" evidence="6">
    <location>
        <begin position="610"/>
        <end position="637"/>
    </location>
</feature>
<dbReference type="Pfam" id="PF10589">
    <property type="entry name" value="NADH_4Fe-4S"/>
    <property type="match status" value="1"/>
</dbReference>
<keyword evidence="8" id="KW-1185">Reference proteome</keyword>
<keyword evidence="5" id="KW-0411">Iron-sulfur</keyword>
<dbReference type="Gene3D" id="3.40.30.10">
    <property type="entry name" value="Glutaredoxin"/>
    <property type="match status" value="1"/>
</dbReference>
<dbReference type="SUPFAM" id="SSF54862">
    <property type="entry name" value="4Fe-4S ferredoxins"/>
    <property type="match status" value="1"/>
</dbReference>
<reference evidence="7" key="1">
    <citation type="submission" date="2019-08" db="EMBL/GenBank/DDBJ databases">
        <title>Genomic characterization of a novel candidate phylum (ARYD3) from a high temperature, high salinity tertiary oil reservoir in north central Oklahoma, USA.</title>
        <authorList>
            <person name="Youssef N.H."/>
            <person name="Yadav A."/>
            <person name="Elshahed M.S."/>
        </authorList>
    </citation>
    <scope>NUCLEOTIDE SEQUENCE [LARGE SCALE GENOMIC DNA]</scope>
    <source>
        <strain evidence="7">ARYD3</strain>
    </source>
</reference>
<dbReference type="InterPro" id="IPR036249">
    <property type="entry name" value="Thioredoxin-like_sf"/>
</dbReference>